<dbReference type="AlphaFoldDB" id="A0A7J0GG48"/>
<proteinExistence type="predicted"/>
<reference evidence="2 3" key="1">
    <citation type="submission" date="2019-07" db="EMBL/GenBank/DDBJ databases">
        <title>De Novo Assembly of kiwifruit Actinidia rufa.</title>
        <authorList>
            <person name="Sugita-Konishi S."/>
            <person name="Sato K."/>
            <person name="Mori E."/>
            <person name="Abe Y."/>
            <person name="Kisaki G."/>
            <person name="Hamano K."/>
            <person name="Suezawa K."/>
            <person name="Otani M."/>
            <person name="Fukuda T."/>
            <person name="Manabe T."/>
            <person name="Gomi K."/>
            <person name="Tabuchi M."/>
            <person name="Akimitsu K."/>
            <person name="Kataoka I."/>
        </authorList>
    </citation>
    <scope>NUCLEOTIDE SEQUENCE [LARGE SCALE GENOMIC DNA]</scope>
    <source>
        <strain evidence="3">cv. Fuchu</strain>
    </source>
</reference>
<accession>A0A7J0GG48</accession>
<protein>
    <submittedName>
        <fullName evidence="2">Uncharacterized protein</fullName>
    </submittedName>
</protein>
<dbReference type="Proteomes" id="UP000585474">
    <property type="component" value="Unassembled WGS sequence"/>
</dbReference>
<dbReference type="EMBL" id="BJWL01000021">
    <property type="protein sequence ID" value="GFZ09800.1"/>
    <property type="molecule type" value="Genomic_DNA"/>
</dbReference>
<keyword evidence="1" id="KW-0812">Transmembrane</keyword>
<sequence length="255" mass="28360">MNDGREIKDRHLRWSSNIKRSSTRQDLGIILAAAQKTVRPAAGAVSGKRLSDGQFARAGAMLAEVKLAKRARSWLVSVAVNCAWLFVLPFHILKRGSHPFRFGGWLFASRHNDGRFISFGQGRFSFKARMRLPTSYSCDLIDGDHFSSVIWVLHFGCEELVPSSWAYGYHPRGKMATLDVNAFLMRALVLDKQSVLSVRKYCRAIARSTGRGQIHHEVGATLIPVDHIHSLGNTPRRSSSTARSLLGVLQLGYSA</sequence>
<organism evidence="2 3">
    <name type="scientific">Actinidia rufa</name>
    <dbReference type="NCBI Taxonomy" id="165716"/>
    <lineage>
        <taxon>Eukaryota</taxon>
        <taxon>Viridiplantae</taxon>
        <taxon>Streptophyta</taxon>
        <taxon>Embryophyta</taxon>
        <taxon>Tracheophyta</taxon>
        <taxon>Spermatophyta</taxon>
        <taxon>Magnoliopsida</taxon>
        <taxon>eudicotyledons</taxon>
        <taxon>Gunneridae</taxon>
        <taxon>Pentapetalae</taxon>
        <taxon>asterids</taxon>
        <taxon>Ericales</taxon>
        <taxon>Actinidiaceae</taxon>
        <taxon>Actinidia</taxon>
    </lineage>
</organism>
<evidence type="ECO:0000256" key="1">
    <source>
        <dbReference type="SAM" id="Phobius"/>
    </source>
</evidence>
<evidence type="ECO:0000313" key="2">
    <source>
        <dbReference type="EMBL" id="GFZ09800.1"/>
    </source>
</evidence>
<comment type="caution">
    <text evidence="2">The sequence shown here is derived from an EMBL/GenBank/DDBJ whole genome shotgun (WGS) entry which is preliminary data.</text>
</comment>
<keyword evidence="3" id="KW-1185">Reference proteome</keyword>
<keyword evidence="1" id="KW-0472">Membrane</keyword>
<gene>
    <name evidence="2" type="ORF">Acr_21g0003990</name>
</gene>
<evidence type="ECO:0000313" key="3">
    <source>
        <dbReference type="Proteomes" id="UP000585474"/>
    </source>
</evidence>
<name>A0A7J0GG48_9ERIC</name>
<feature type="transmembrane region" description="Helical" evidence="1">
    <location>
        <begin position="74"/>
        <end position="93"/>
    </location>
</feature>
<keyword evidence="1" id="KW-1133">Transmembrane helix</keyword>